<gene>
    <name evidence="2" type="ORF">IAA70_06520</name>
</gene>
<accession>A0A9D1AAF3</accession>
<evidence type="ECO:0000313" key="3">
    <source>
        <dbReference type="Proteomes" id="UP000824258"/>
    </source>
</evidence>
<evidence type="ECO:0000256" key="1">
    <source>
        <dbReference type="SAM" id="Phobius"/>
    </source>
</evidence>
<proteinExistence type="predicted"/>
<protein>
    <submittedName>
        <fullName evidence="2">Cytochrome c biogenesis protein CcdA</fullName>
    </submittedName>
</protein>
<keyword evidence="1" id="KW-0472">Membrane</keyword>
<keyword evidence="1" id="KW-1133">Transmembrane helix</keyword>
<sequence>TFDWVKRHYKIINAVSGGFLILVGVLMATGTLGRLLALMS</sequence>
<dbReference type="AlphaFoldDB" id="A0A9D1AAF3"/>
<feature type="transmembrane region" description="Helical" evidence="1">
    <location>
        <begin position="12"/>
        <end position="37"/>
    </location>
</feature>
<name>A0A9D1AAF3_9FIRM</name>
<dbReference type="Proteomes" id="UP000824258">
    <property type="component" value="Unassembled WGS sequence"/>
</dbReference>
<keyword evidence="1" id="KW-0812">Transmembrane</keyword>
<feature type="non-terminal residue" evidence="2">
    <location>
        <position position="1"/>
    </location>
</feature>
<dbReference type="EMBL" id="DVGD01000211">
    <property type="protein sequence ID" value="HIR10038.1"/>
    <property type="molecule type" value="Genomic_DNA"/>
</dbReference>
<comment type="caution">
    <text evidence="2">The sequence shown here is derived from an EMBL/GenBank/DDBJ whole genome shotgun (WGS) entry which is preliminary data.</text>
</comment>
<reference evidence="2" key="2">
    <citation type="journal article" date="2021" name="PeerJ">
        <title>Extensive microbial diversity within the chicken gut microbiome revealed by metagenomics and culture.</title>
        <authorList>
            <person name="Gilroy R."/>
            <person name="Ravi A."/>
            <person name="Getino M."/>
            <person name="Pursley I."/>
            <person name="Horton D.L."/>
            <person name="Alikhan N.F."/>
            <person name="Baker D."/>
            <person name="Gharbi K."/>
            <person name="Hall N."/>
            <person name="Watson M."/>
            <person name="Adriaenssens E.M."/>
            <person name="Foster-Nyarko E."/>
            <person name="Jarju S."/>
            <person name="Secka A."/>
            <person name="Antonio M."/>
            <person name="Oren A."/>
            <person name="Chaudhuri R.R."/>
            <person name="La Ragione R."/>
            <person name="Hildebrand F."/>
            <person name="Pallen M.J."/>
        </authorList>
    </citation>
    <scope>NUCLEOTIDE SEQUENCE</scope>
    <source>
        <strain evidence="2">ChiHjej9B8-7071</strain>
    </source>
</reference>
<reference evidence="2" key="1">
    <citation type="submission" date="2020-10" db="EMBL/GenBank/DDBJ databases">
        <authorList>
            <person name="Gilroy R."/>
        </authorList>
    </citation>
    <scope>NUCLEOTIDE SEQUENCE</scope>
    <source>
        <strain evidence="2">ChiHjej9B8-7071</strain>
    </source>
</reference>
<evidence type="ECO:0000313" key="2">
    <source>
        <dbReference type="EMBL" id="HIR10038.1"/>
    </source>
</evidence>
<organism evidence="2 3">
    <name type="scientific">Candidatus Avoscillospira stercoripullorum</name>
    <dbReference type="NCBI Taxonomy" id="2840709"/>
    <lineage>
        <taxon>Bacteria</taxon>
        <taxon>Bacillati</taxon>
        <taxon>Bacillota</taxon>
        <taxon>Clostridia</taxon>
        <taxon>Eubacteriales</taxon>
        <taxon>Oscillospiraceae</taxon>
        <taxon>Oscillospiraceae incertae sedis</taxon>
        <taxon>Candidatus Avoscillospira</taxon>
    </lineage>
</organism>